<organism evidence="9 10">
    <name type="scientific">Russula ochroleuca</name>
    <dbReference type="NCBI Taxonomy" id="152965"/>
    <lineage>
        <taxon>Eukaryota</taxon>
        <taxon>Fungi</taxon>
        <taxon>Dikarya</taxon>
        <taxon>Basidiomycota</taxon>
        <taxon>Agaricomycotina</taxon>
        <taxon>Agaricomycetes</taxon>
        <taxon>Russulales</taxon>
        <taxon>Russulaceae</taxon>
        <taxon>Russula</taxon>
    </lineage>
</organism>
<dbReference type="Gene3D" id="4.10.1000.10">
    <property type="entry name" value="Zinc finger, CCCH-type"/>
    <property type="match status" value="1"/>
</dbReference>
<protein>
    <recommendedName>
        <fullName evidence="11">RING-type E3 ubiquitin transferase</fullName>
    </recommendedName>
</protein>
<keyword evidence="2 5" id="KW-0479">Metal-binding</keyword>
<dbReference type="InterPro" id="IPR018957">
    <property type="entry name" value="Znf_C3HC4_RING-type"/>
</dbReference>
<dbReference type="AlphaFoldDB" id="A0A9P5MVI4"/>
<comment type="caution">
    <text evidence="9">The sequence shown here is derived from an EMBL/GenBank/DDBJ whole genome shotgun (WGS) entry which is preliminary data.</text>
</comment>
<accession>A0A9P5MVI4</accession>
<feature type="compositionally biased region" description="Polar residues" evidence="6">
    <location>
        <begin position="443"/>
        <end position="456"/>
    </location>
</feature>
<gene>
    <name evidence="9" type="ORF">DFH94DRAFT_745911</name>
</gene>
<evidence type="ECO:0000256" key="6">
    <source>
        <dbReference type="SAM" id="MobiDB-lite"/>
    </source>
</evidence>
<evidence type="ECO:0000256" key="1">
    <source>
        <dbReference type="ARBA" id="ARBA00022679"/>
    </source>
</evidence>
<evidence type="ECO:0000256" key="2">
    <source>
        <dbReference type="ARBA" id="ARBA00022723"/>
    </source>
</evidence>
<dbReference type="InterPro" id="IPR036855">
    <property type="entry name" value="Znf_CCCH_sf"/>
</dbReference>
<evidence type="ECO:0000259" key="8">
    <source>
        <dbReference type="PROSITE" id="PS50103"/>
    </source>
</evidence>
<feature type="domain" description="C3H1-type" evidence="8">
    <location>
        <begin position="41"/>
        <end position="68"/>
    </location>
</feature>
<dbReference type="SUPFAM" id="SSF90229">
    <property type="entry name" value="CCCH zinc finger"/>
    <property type="match status" value="2"/>
</dbReference>
<dbReference type="InterPro" id="IPR001841">
    <property type="entry name" value="Znf_RING"/>
</dbReference>
<dbReference type="PROSITE" id="PS00518">
    <property type="entry name" value="ZF_RING_1"/>
    <property type="match status" value="1"/>
</dbReference>
<dbReference type="InterPro" id="IPR045072">
    <property type="entry name" value="MKRN-like"/>
</dbReference>
<feature type="domain" description="C3H1-type" evidence="8">
    <location>
        <begin position="162"/>
        <end position="194"/>
    </location>
</feature>
<dbReference type="InterPro" id="IPR013083">
    <property type="entry name" value="Znf_RING/FYVE/PHD"/>
</dbReference>
<feature type="domain" description="RING-type" evidence="7">
    <location>
        <begin position="81"/>
        <end position="132"/>
    </location>
</feature>
<dbReference type="EMBL" id="WHVB01000009">
    <property type="protein sequence ID" value="KAF8479784.1"/>
    <property type="molecule type" value="Genomic_DNA"/>
</dbReference>
<feature type="zinc finger region" description="C3H1-type" evidence="5">
    <location>
        <begin position="7"/>
        <end position="35"/>
    </location>
</feature>
<dbReference type="OrthoDB" id="250836at2759"/>
<dbReference type="Gene3D" id="3.30.40.10">
    <property type="entry name" value="Zinc/RING finger domain, C3HC4 (zinc finger)"/>
    <property type="match status" value="1"/>
</dbReference>
<evidence type="ECO:0000259" key="7">
    <source>
        <dbReference type="PROSITE" id="PS50089"/>
    </source>
</evidence>
<feature type="region of interest" description="Disordered" evidence="6">
    <location>
        <begin position="322"/>
        <end position="508"/>
    </location>
</feature>
<evidence type="ECO:0000256" key="4">
    <source>
        <dbReference type="ARBA" id="ARBA00022833"/>
    </source>
</evidence>
<dbReference type="Pfam" id="PF00642">
    <property type="entry name" value="zf-CCCH"/>
    <property type="match status" value="1"/>
</dbReference>
<dbReference type="Proteomes" id="UP000759537">
    <property type="component" value="Unassembled WGS sequence"/>
</dbReference>
<evidence type="ECO:0008006" key="11">
    <source>
        <dbReference type="Google" id="ProtNLM"/>
    </source>
</evidence>
<reference evidence="9" key="2">
    <citation type="journal article" date="2020" name="Nat. Commun.">
        <title>Large-scale genome sequencing of mycorrhizal fungi provides insights into the early evolution of symbiotic traits.</title>
        <authorList>
            <person name="Miyauchi S."/>
            <person name="Kiss E."/>
            <person name="Kuo A."/>
            <person name="Drula E."/>
            <person name="Kohler A."/>
            <person name="Sanchez-Garcia M."/>
            <person name="Morin E."/>
            <person name="Andreopoulos B."/>
            <person name="Barry K.W."/>
            <person name="Bonito G."/>
            <person name="Buee M."/>
            <person name="Carver A."/>
            <person name="Chen C."/>
            <person name="Cichocki N."/>
            <person name="Clum A."/>
            <person name="Culley D."/>
            <person name="Crous P.W."/>
            <person name="Fauchery L."/>
            <person name="Girlanda M."/>
            <person name="Hayes R.D."/>
            <person name="Keri Z."/>
            <person name="LaButti K."/>
            <person name="Lipzen A."/>
            <person name="Lombard V."/>
            <person name="Magnuson J."/>
            <person name="Maillard F."/>
            <person name="Murat C."/>
            <person name="Nolan M."/>
            <person name="Ohm R.A."/>
            <person name="Pangilinan J."/>
            <person name="Pereira M.F."/>
            <person name="Perotto S."/>
            <person name="Peter M."/>
            <person name="Pfister S."/>
            <person name="Riley R."/>
            <person name="Sitrit Y."/>
            <person name="Stielow J.B."/>
            <person name="Szollosi G."/>
            <person name="Zifcakova L."/>
            <person name="Stursova M."/>
            <person name="Spatafora J.W."/>
            <person name="Tedersoo L."/>
            <person name="Vaario L.M."/>
            <person name="Yamada A."/>
            <person name="Yan M."/>
            <person name="Wang P."/>
            <person name="Xu J."/>
            <person name="Bruns T."/>
            <person name="Baldrian P."/>
            <person name="Vilgalys R."/>
            <person name="Dunand C."/>
            <person name="Henrissat B."/>
            <person name="Grigoriev I.V."/>
            <person name="Hibbett D."/>
            <person name="Nagy L.G."/>
            <person name="Martin F.M."/>
        </authorList>
    </citation>
    <scope>NUCLEOTIDE SEQUENCE</scope>
    <source>
        <strain evidence="9">Prilba</strain>
    </source>
</reference>
<feature type="non-terminal residue" evidence="9">
    <location>
        <position position="1"/>
    </location>
</feature>
<evidence type="ECO:0000313" key="9">
    <source>
        <dbReference type="EMBL" id="KAF8479784.1"/>
    </source>
</evidence>
<dbReference type="PROSITE" id="PS50103">
    <property type="entry name" value="ZF_C3H1"/>
    <property type="match status" value="3"/>
</dbReference>
<dbReference type="PANTHER" id="PTHR11224:SF59">
    <property type="entry name" value="RING-TYPE E3 UBIQUITIN TRANSFERASE"/>
    <property type="match status" value="1"/>
</dbReference>
<feature type="compositionally biased region" description="Polar residues" evidence="6">
    <location>
        <begin position="368"/>
        <end position="382"/>
    </location>
</feature>
<dbReference type="SMART" id="SM00356">
    <property type="entry name" value="ZnF_C3H1"/>
    <property type="match status" value="3"/>
</dbReference>
<dbReference type="GO" id="GO:0000209">
    <property type="term" value="P:protein polyubiquitination"/>
    <property type="evidence" value="ECO:0007669"/>
    <property type="project" value="InterPro"/>
</dbReference>
<sequence length="508" mass="56256">MARPVTSKSRGICKYYNTSRGCFSGKNCKFKHGEDEKLTPYDKSKSCRYFAAGYCKRGEHCWFKHVPPTKPPVDPGDPLICSICMDEPATFGLLVDCSHVFCVDCIRSWRGQDGVADDFSLSYVHKKCPYCRTPSKFVVPSSHFYPNGHPGKAITIEQYKASLQRIPCKYFIVSNPGYRYCPFGRDCMYQHQNDDGTPFIFSRGVDHYMPQRDRRLPGFLRESLRDVFSRSTFDYYYPGYNPWADRVEPWGGEPPGGLIFDEESDIEDGDAGPDNDVYFALTRLNPNLDAPSEYALTIPPSISISMANHQPVSESIHIQTSLDAQPSDPALVSIPSSPSSTGTFLSETEVDLSDVTDPSVPLDVFQDSRPSQPTDEPPTSSERMPHCQSLPSPPLSCVSSPQRPACLDTITPVPTSPVPSQMDTVESQPLSPPPAPQLEMSAVTETGVTPSPQSPTRDPLPGEVSDTRQQEPPFMTDGRGRVVWSRSGVKRGSSPLATRSQDRQEIGT</sequence>
<dbReference type="InterPro" id="IPR000571">
    <property type="entry name" value="Znf_CCCH"/>
</dbReference>
<dbReference type="PANTHER" id="PTHR11224">
    <property type="entry name" value="MAKORIN-RELATED"/>
    <property type="match status" value="1"/>
</dbReference>
<reference evidence="9" key="1">
    <citation type="submission" date="2019-10" db="EMBL/GenBank/DDBJ databases">
        <authorList>
            <consortium name="DOE Joint Genome Institute"/>
            <person name="Kuo A."/>
            <person name="Miyauchi S."/>
            <person name="Kiss E."/>
            <person name="Drula E."/>
            <person name="Kohler A."/>
            <person name="Sanchez-Garcia M."/>
            <person name="Andreopoulos B."/>
            <person name="Barry K.W."/>
            <person name="Bonito G."/>
            <person name="Buee M."/>
            <person name="Carver A."/>
            <person name="Chen C."/>
            <person name="Cichocki N."/>
            <person name="Clum A."/>
            <person name="Culley D."/>
            <person name="Crous P.W."/>
            <person name="Fauchery L."/>
            <person name="Girlanda M."/>
            <person name="Hayes R."/>
            <person name="Keri Z."/>
            <person name="LaButti K."/>
            <person name="Lipzen A."/>
            <person name="Lombard V."/>
            <person name="Magnuson J."/>
            <person name="Maillard F."/>
            <person name="Morin E."/>
            <person name="Murat C."/>
            <person name="Nolan M."/>
            <person name="Ohm R."/>
            <person name="Pangilinan J."/>
            <person name="Pereira M."/>
            <person name="Perotto S."/>
            <person name="Peter M."/>
            <person name="Riley R."/>
            <person name="Sitrit Y."/>
            <person name="Stielow B."/>
            <person name="Szollosi G."/>
            <person name="Zifcakova L."/>
            <person name="Stursova M."/>
            <person name="Spatafora J.W."/>
            <person name="Tedersoo L."/>
            <person name="Vaario L.-M."/>
            <person name="Yamada A."/>
            <person name="Yan M."/>
            <person name="Wang P."/>
            <person name="Xu J."/>
            <person name="Bruns T."/>
            <person name="Baldrian P."/>
            <person name="Vilgalys R."/>
            <person name="Henrissat B."/>
            <person name="Grigoriev I.V."/>
            <person name="Hibbett D."/>
            <person name="Nagy L.G."/>
            <person name="Martin F.M."/>
        </authorList>
    </citation>
    <scope>NUCLEOTIDE SEQUENCE</scope>
    <source>
        <strain evidence="9">Prilba</strain>
    </source>
</reference>
<feature type="domain" description="C3H1-type" evidence="8">
    <location>
        <begin position="7"/>
        <end position="35"/>
    </location>
</feature>
<proteinExistence type="predicted"/>
<keyword evidence="1" id="KW-0808">Transferase</keyword>
<dbReference type="SMART" id="SM00184">
    <property type="entry name" value="RING"/>
    <property type="match status" value="1"/>
</dbReference>
<evidence type="ECO:0000313" key="10">
    <source>
        <dbReference type="Proteomes" id="UP000759537"/>
    </source>
</evidence>
<dbReference type="PROSITE" id="PS50089">
    <property type="entry name" value="ZF_RING_2"/>
    <property type="match status" value="1"/>
</dbReference>
<keyword evidence="3 5" id="KW-0863">Zinc-finger</keyword>
<keyword evidence="4 5" id="KW-0862">Zinc</keyword>
<feature type="compositionally biased region" description="Polar residues" evidence="6">
    <location>
        <begin position="334"/>
        <end position="346"/>
    </location>
</feature>
<dbReference type="GO" id="GO:0061630">
    <property type="term" value="F:ubiquitin protein ligase activity"/>
    <property type="evidence" value="ECO:0007669"/>
    <property type="project" value="InterPro"/>
</dbReference>
<feature type="compositionally biased region" description="Low complexity" evidence="6">
    <location>
        <begin position="386"/>
        <end position="402"/>
    </location>
</feature>
<dbReference type="SUPFAM" id="SSF57850">
    <property type="entry name" value="RING/U-box"/>
    <property type="match status" value="1"/>
</dbReference>
<keyword evidence="10" id="KW-1185">Reference proteome</keyword>
<evidence type="ECO:0000256" key="3">
    <source>
        <dbReference type="ARBA" id="ARBA00022771"/>
    </source>
</evidence>
<feature type="zinc finger region" description="C3H1-type" evidence="5">
    <location>
        <begin position="41"/>
        <end position="68"/>
    </location>
</feature>
<dbReference type="GO" id="GO:0008270">
    <property type="term" value="F:zinc ion binding"/>
    <property type="evidence" value="ECO:0007669"/>
    <property type="project" value="UniProtKB-KW"/>
</dbReference>
<name>A0A9P5MVI4_9AGAM</name>
<feature type="zinc finger region" description="C3H1-type" evidence="5">
    <location>
        <begin position="162"/>
        <end position="194"/>
    </location>
</feature>
<dbReference type="InterPro" id="IPR017907">
    <property type="entry name" value="Znf_RING_CS"/>
</dbReference>
<dbReference type="Pfam" id="PF00097">
    <property type="entry name" value="zf-C3HC4"/>
    <property type="match status" value="1"/>
</dbReference>
<evidence type="ECO:0000256" key="5">
    <source>
        <dbReference type="PROSITE-ProRule" id="PRU00723"/>
    </source>
</evidence>